<evidence type="ECO:0000313" key="14">
    <source>
        <dbReference type="EMBL" id="KAK1772649.1"/>
    </source>
</evidence>
<proteinExistence type="inferred from homology"/>
<evidence type="ECO:0000259" key="12">
    <source>
        <dbReference type="Pfam" id="PF16114"/>
    </source>
</evidence>
<dbReference type="FunFam" id="3.30.470.110:FF:000003">
    <property type="entry name" value="ATP-citrate synthase subunit 2"/>
    <property type="match status" value="1"/>
</dbReference>
<evidence type="ECO:0000313" key="15">
    <source>
        <dbReference type="Proteomes" id="UP001244011"/>
    </source>
</evidence>
<comment type="similarity">
    <text evidence="3">In the N-terminal section; belongs to the succinate/malate CoA ligase beta subunit family.</text>
</comment>
<keyword evidence="5" id="KW-0963">Cytoplasm</keyword>
<dbReference type="GeneID" id="85314571"/>
<accession>A0AAJ0FRP8</accession>
<dbReference type="Pfam" id="PF16114">
    <property type="entry name" value="Citrate_bind"/>
    <property type="match status" value="1"/>
</dbReference>
<evidence type="ECO:0000256" key="7">
    <source>
        <dbReference type="ARBA" id="ARBA00022553"/>
    </source>
</evidence>
<evidence type="ECO:0000256" key="5">
    <source>
        <dbReference type="ARBA" id="ARBA00022490"/>
    </source>
</evidence>
<comment type="subcellular location">
    <subcellularLocation>
        <location evidence="1">Cytoplasm</location>
    </subcellularLocation>
</comment>
<dbReference type="InterPro" id="IPR016102">
    <property type="entry name" value="Succinyl-CoA_synth-like"/>
</dbReference>
<feature type="domain" description="ATP-citrate synthase citrate-binding" evidence="12">
    <location>
        <begin position="302"/>
        <end position="478"/>
    </location>
</feature>
<evidence type="ECO:0000256" key="4">
    <source>
        <dbReference type="ARBA" id="ARBA00012639"/>
    </source>
</evidence>
<keyword evidence="6" id="KW-0444">Lipid biosynthesis</keyword>
<sequence>MADTNMSAKAILEADGKAILNYHLTRAATIKPSPLPPPTKHNPPSRLASLYFPEDAEPIDVLNQAEVTYPWLLAPGIKLVAKPDQLIKRRGKSGLLALNKTWPEAKAWVAERAGKAQKVEHTEGVLRQFLVEPFVPHPANTEYFININSVRDGDWILFTHEGGVDVGDVDEKAEKLLIPVDLSQYPSNDEIASSLLKKIPKGLHNVLVDFITRLYAVYVDCQFTYLEINPLVVIPNADATSASVHFLDLAAKLDQTADFECGVKWAIARSPAALGITAPTTANGAVNIDAGPPMEFPAPFGRELTKEEAYIAELDAKTGASLKLTVLNGSGRIWTLVAGGGASVVYADAIASAGFADELANYGEYSGAPTESQTYHYARTVLDLMLRAPLDPKGKVLFIGGGIANFTNVASTFKGVIKALREYAKPLNEHNVQIWVRRAGPNYQEGLKNMKAATQELGLNAKIFGPEMHVSGIVPLALVPGKWEESKAEEFSG</sequence>
<name>A0AAJ0FRP8_9PEZI</name>
<dbReference type="InterPro" id="IPR032263">
    <property type="entry name" value="Citrate-bd"/>
</dbReference>
<dbReference type="SUPFAM" id="SSF52210">
    <property type="entry name" value="Succinyl-CoA synthetase domains"/>
    <property type="match status" value="1"/>
</dbReference>
<keyword evidence="11" id="KW-0443">Lipid metabolism</keyword>
<evidence type="ECO:0000256" key="11">
    <source>
        <dbReference type="ARBA" id="ARBA00023098"/>
    </source>
</evidence>
<dbReference type="SUPFAM" id="SSF56059">
    <property type="entry name" value="Glutathione synthetase ATP-binding domain-like"/>
    <property type="match status" value="1"/>
</dbReference>
<keyword evidence="10" id="KW-0067">ATP-binding</keyword>
<evidence type="ECO:0000256" key="1">
    <source>
        <dbReference type="ARBA" id="ARBA00004496"/>
    </source>
</evidence>
<dbReference type="InterPro" id="IPR056749">
    <property type="entry name" value="Citrate_synth_N"/>
</dbReference>
<dbReference type="GO" id="GO:0005737">
    <property type="term" value="C:cytoplasm"/>
    <property type="evidence" value="ECO:0007669"/>
    <property type="project" value="UniProtKB-SubCell"/>
</dbReference>
<evidence type="ECO:0000256" key="3">
    <source>
        <dbReference type="ARBA" id="ARBA00010719"/>
    </source>
</evidence>
<evidence type="ECO:0000256" key="8">
    <source>
        <dbReference type="ARBA" id="ARBA00022679"/>
    </source>
</evidence>
<evidence type="ECO:0000259" key="13">
    <source>
        <dbReference type="Pfam" id="PF24948"/>
    </source>
</evidence>
<comment type="similarity">
    <text evidence="2">In the C-terminal section; belongs to the succinate/malate CoA ligase alpha subunit family.</text>
</comment>
<keyword evidence="7" id="KW-0597">Phosphoprotein</keyword>
<dbReference type="EMBL" id="MU838997">
    <property type="protein sequence ID" value="KAK1772649.1"/>
    <property type="molecule type" value="Genomic_DNA"/>
</dbReference>
<keyword evidence="9" id="KW-0547">Nucleotide-binding</keyword>
<dbReference type="GO" id="GO:0006629">
    <property type="term" value="P:lipid metabolic process"/>
    <property type="evidence" value="ECO:0007669"/>
    <property type="project" value="UniProtKB-KW"/>
</dbReference>
<dbReference type="FunFam" id="3.40.50.261:FF:000004">
    <property type="entry name" value="ATP-citrate synthase subunit"/>
    <property type="match status" value="1"/>
</dbReference>
<keyword evidence="15" id="KW-1185">Reference proteome</keyword>
<dbReference type="Gene3D" id="3.30.470.110">
    <property type="match status" value="1"/>
</dbReference>
<protein>
    <recommendedName>
        <fullName evidence="4">ATP citrate synthase</fullName>
        <ecNumber evidence="4">2.3.3.8</ecNumber>
    </recommendedName>
</protein>
<dbReference type="Proteomes" id="UP001244011">
    <property type="component" value="Unassembled WGS sequence"/>
</dbReference>
<comment type="caution">
    <text evidence="14">The sequence shown here is derived from an EMBL/GenBank/DDBJ whole genome shotgun (WGS) entry which is preliminary data.</text>
</comment>
<keyword evidence="8" id="KW-0808">Transferase</keyword>
<dbReference type="RefSeq" id="XP_060288862.1">
    <property type="nucleotide sequence ID" value="XM_060431384.1"/>
</dbReference>
<dbReference type="Gene3D" id="3.40.50.261">
    <property type="entry name" value="Succinyl-CoA synthetase domains"/>
    <property type="match status" value="1"/>
</dbReference>
<dbReference type="EC" id="2.3.3.8" evidence="4"/>
<feature type="domain" description="ATP-citrate synthase ATP-grasp" evidence="13">
    <location>
        <begin position="7"/>
        <end position="265"/>
    </location>
</feature>
<dbReference type="AlphaFoldDB" id="A0AAJ0FRP8"/>
<reference evidence="14" key="1">
    <citation type="submission" date="2023-06" db="EMBL/GenBank/DDBJ databases">
        <title>Genome-scale phylogeny and comparative genomics of the fungal order Sordariales.</title>
        <authorList>
            <consortium name="Lawrence Berkeley National Laboratory"/>
            <person name="Hensen N."/>
            <person name="Bonometti L."/>
            <person name="Westerberg I."/>
            <person name="Brannstrom I.O."/>
            <person name="Guillou S."/>
            <person name="Cros-Aarteil S."/>
            <person name="Calhoun S."/>
            <person name="Haridas S."/>
            <person name="Kuo A."/>
            <person name="Mondo S."/>
            <person name="Pangilinan J."/>
            <person name="Riley R."/>
            <person name="Labutti K."/>
            <person name="Andreopoulos B."/>
            <person name="Lipzen A."/>
            <person name="Chen C."/>
            <person name="Yanf M."/>
            <person name="Daum C."/>
            <person name="Ng V."/>
            <person name="Clum A."/>
            <person name="Steindorff A."/>
            <person name="Ohm R."/>
            <person name="Martin F."/>
            <person name="Silar P."/>
            <person name="Natvig D."/>
            <person name="Lalanne C."/>
            <person name="Gautier V."/>
            <person name="Ament-Velasquez S.L."/>
            <person name="Kruys A."/>
            <person name="Hutchinson M.I."/>
            <person name="Powell A.J."/>
            <person name="Barry K."/>
            <person name="Miller A.N."/>
            <person name="Grigoriev I.V."/>
            <person name="Debuchy R."/>
            <person name="Gladieux P."/>
            <person name="Thoren M.H."/>
            <person name="Johannesson H."/>
        </authorList>
    </citation>
    <scope>NUCLEOTIDE SEQUENCE</scope>
    <source>
        <strain evidence="14">8032-3</strain>
    </source>
</reference>
<evidence type="ECO:0000256" key="6">
    <source>
        <dbReference type="ARBA" id="ARBA00022516"/>
    </source>
</evidence>
<dbReference type="Pfam" id="PF24948">
    <property type="entry name" value="Citrate_synth_N"/>
    <property type="match status" value="1"/>
</dbReference>
<gene>
    <name evidence="14" type="ORF">QBC33DRAFT_583730</name>
</gene>
<organism evidence="14 15">
    <name type="scientific">Phialemonium atrogriseum</name>
    <dbReference type="NCBI Taxonomy" id="1093897"/>
    <lineage>
        <taxon>Eukaryota</taxon>
        <taxon>Fungi</taxon>
        <taxon>Dikarya</taxon>
        <taxon>Ascomycota</taxon>
        <taxon>Pezizomycotina</taxon>
        <taxon>Sordariomycetes</taxon>
        <taxon>Sordariomycetidae</taxon>
        <taxon>Cephalothecales</taxon>
        <taxon>Cephalothecaceae</taxon>
        <taxon>Phialemonium</taxon>
    </lineage>
</organism>
<dbReference type="GO" id="GO:0003878">
    <property type="term" value="F:ATP citrate synthase activity"/>
    <property type="evidence" value="ECO:0007669"/>
    <property type="project" value="UniProtKB-EC"/>
</dbReference>
<dbReference type="GO" id="GO:0005524">
    <property type="term" value="F:ATP binding"/>
    <property type="evidence" value="ECO:0007669"/>
    <property type="project" value="UniProtKB-KW"/>
</dbReference>
<evidence type="ECO:0000256" key="10">
    <source>
        <dbReference type="ARBA" id="ARBA00022840"/>
    </source>
</evidence>
<evidence type="ECO:0000256" key="2">
    <source>
        <dbReference type="ARBA" id="ARBA00005899"/>
    </source>
</evidence>
<evidence type="ECO:0000256" key="9">
    <source>
        <dbReference type="ARBA" id="ARBA00022741"/>
    </source>
</evidence>